<protein>
    <recommendedName>
        <fullName evidence="1">Helix-turn-helix domain-containing protein</fullName>
    </recommendedName>
</protein>
<reference evidence="2 3" key="1">
    <citation type="submission" date="2019-02" db="EMBL/GenBank/DDBJ databases">
        <title>Deep-cultivation of Planctomycetes and their phenomic and genomic characterization uncovers novel biology.</title>
        <authorList>
            <person name="Wiegand S."/>
            <person name="Jogler M."/>
            <person name="Boedeker C."/>
            <person name="Pinto D."/>
            <person name="Vollmers J."/>
            <person name="Rivas-Marin E."/>
            <person name="Kohn T."/>
            <person name="Peeters S.H."/>
            <person name="Heuer A."/>
            <person name="Rast P."/>
            <person name="Oberbeckmann S."/>
            <person name="Bunk B."/>
            <person name="Jeske O."/>
            <person name="Meyerdierks A."/>
            <person name="Storesund J.E."/>
            <person name="Kallscheuer N."/>
            <person name="Luecker S."/>
            <person name="Lage O.M."/>
            <person name="Pohl T."/>
            <person name="Merkel B.J."/>
            <person name="Hornburger P."/>
            <person name="Mueller R.-W."/>
            <person name="Bruemmer F."/>
            <person name="Labrenz M."/>
            <person name="Spormann A.M."/>
            <person name="Op den Camp H."/>
            <person name="Overmann J."/>
            <person name="Amann R."/>
            <person name="Jetten M.S.M."/>
            <person name="Mascher T."/>
            <person name="Medema M.H."/>
            <person name="Devos D.P."/>
            <person name="Kaster A.-K."/>
            <person name="Ovreas L."/>
            <person name="Rohde M."/>
            <person name="Galperin M.Y."/>
            <person name="Jogler C."/>
        </authorList>
    </citation>
    <scope>NUCLEOTIDE SEQUENCE [LARGE SCALE GENOMIC DNA]</scope>
    <source>
        <strain evidence="2 3">V6</strain>
    </source>
</reference>
<dbReference type="RefSeq" id="WP_145042241.1">
    <property type="nucleotide sequence ID" value="NZ_CP036347.1"/>
</dbReference>
<evidence type="ECO:0000259" key="1">
    <source>
        <dbReference type="Pfam" id="PF12728"/>
    </source>
</evidence>
<proteinExistence type="predicted"/>
<evidence type="ECO:0000313" key="2">
    <source>
        <dbReference type="EMBL" id="QDU04471.1"/>
    </source>
</evidence>
<sequence>MDGHLYGPNNRAHDPPVLSGQEENLPLILKLADVAAYFNRRPSTIYEWIARGLLDATYRKRGKHHFFWRDKVTKLKLEYEENEYETQ</sequence>
<dbReference type="InterPro" id="IPR041657">
    <property type="entry name" value="HTH_17"/>
</dbReference>
<dbReference type="Pfam" id="PF12728">
    <property type="entry name" value="HTH_17"/>
    <property type="match status" value="1"/>
</dbReference>
<name>A0A517WGU0_9PLAN</name>
<organism evidence="2 3">
    <name type="scientific">Gimesia chilikensis</name>
    <dbReference type="NCBI Taxonomy" id="2605989"/>
    <lineage>
        <taxon>Bacteria</taxon>
        <taxon>Pseudomonadati</taxon>
        <taxon>Planctomycetota</taxon>
        <taxon>Planctomycetia</taxon>
        <taxon>Planctomycetales</taxon>
        <taxon>Planctomycetaceae</taxon>
        <taxon>Gimesia</taxon>
    </lineage>
</organism>
<accession>A0A517WGU0</accession>
<feature type="domain" description="Helix-turn-helix" evidence="1">
    <location>
        <begin position="29"/>
        <end position="67"/>
    </location>
</feature>
<dbReference type="AlphaFoldDB" id="A0A517WGU0"/>
<dbReference type="EMBL" id="CP036347">
    <property type="protein sequence ID" value="QDU04471.1"/>
    <property type="molecule type" value="Genomic_DNA"/>
</dbReference>
<dbReference type="Proteomes" id="UP000320722">
    <property type="component" value="Chromosome"/>
</dbReference>
<gene>
    <name evidence="2" type="ORF">V6x_41990</name>
</gene>
<evidence type="ECO:0000313" key="3">
    <source>
        <dbReference type="Proteomes" id="UP000320722"/>
    </source>
</evidence>